<dbReference type="PANTHER" id="PTHR30158:SF3">
    <property type="entry name" value="MULTIDRUG EFFLUX PUMP SUBUNIT ACRA-RELATED"/>
    <property type="match status" value="1"/>
</dbReference>
<gene>
    <name evidence="9" type="ORF">EVA_20652</name>
</gene>
<protein>
    <submittedName>
        <fullName evidence="9">Acriflavine resistance protein A</fullName>
    </submittedName>
</protein>
<accession>J9FV53</accession>
<comment type="caution">
    <text evidence="9">The sequence shown here is derived from an EMBL/GenBank/DDBJ whole genome shotgun (WGS) entry which is preliminary data.</text>
</comment>
<feature type="coiled-coil region" evidence="2">
    <location>
        <begin position="105"/>
        <end position="177"/>
    </location>
</feature>
<dbReference type="Pfam" id="PF25917">
    <property type="entry name" value="BSH_RND"/>
    <property type="match status" value="1"/>
</dbReference>
<evidence type="ECO:0000259" key="6">
    <source>
        <dbReference type="Pfam" id="PF25917"/>
    </source>
</evidence>
<dbReference type="Gene3D" id="1.10.287.470">
    <property type="entry name" value="Helix hairpin bin"/>
    <property type="match status" value="1"/>
</dbReference>
<evidence type="ECO:0000256" key="4">
    <source>
        <dbReference type="SAM" id="Phobius"/>
    </source>
</evidence>
<feature type="compositionally biased region" description="Low complexity" evidence="3">
    <location>
        <begin position="408"/>
        <end position="432"/>
    </location>
</feature>
<dbReference type="Pfam" id="PF25967">
    <property type="entry name" value="RND-MFP_C"/>
    <property type="match status" value="1"/>
</dbReference>
<evidence type="ECO:0000259" key="8">
    <source>
        <dbReference type="Pfam" id="PF25967"/>
    </source>
</evidence>
<dbReference type="GO" id="GO:0005886">
    <property type="term" value="C:plasma membrane"/>
    <property type="evidence" value="ECO:0007669"/>
    <property type="project" value="TreeGrafter"/>
</dbReference>
<dbReference type="AlphaFoldDB" id="J9FV53"/>
<dbReference type="GO" id="GO:0046677">
    <property type="term" value="P:response to antibiotic"/>
    <property type="evidence" value="ECO:0007669"/>
    <property type="project" value="TreeGrafter"/>
</dbReference>
<evidence type="ECO:0000313" key="9">
    <source>
        <dbReference type="EMBL" id="EJW91239.1"/>
    </source>
</evidence>
<evidence type="ECO:0000256" key="2">
    <source>
        <dbReference type="SAM" id="Coils"/>
    </source>
</evidence>
<feature type="region of interest" description="Disordered" evidence="3">
    <location>
        <begin position="396"/>
        <end position="454"/>
    </location>
</feature>
<keyword evidence="4" id="KW-0472">Membrane</keyword>
<dbReference type="Pfam" id="PF25876">
    <property type="entry name" value="HH_MFP_RND"/>
    <property type="match status" value="1"/>
</dbReference>
<feature type="domain" description="Multidrug resistance protein MdtA-like beta-barrel" evidence="7">
    <location>
        <begin position="219"/>
        <end position="309"/>
    </location>
</feature>
<dbReference type="NCBIfam" id="TIGR01730">
    <property type="entry name" value="RND_mfp"/>
    <property type="match status" value="1"/>
</dbReference>
<evidence type="ECO:0000259" key="5">
    <source>
        <dbReference type="Pfam" id="PF25876"/>
    </source>
</evidence>
<feature type="transmembrane region" description="Helical" evidence="4">
    <location>
        <begin position="17"/>
        <end position="34"/>
    </location>
</feature>
<reference evidence="9" key="1">
    <citation type="journal article" date="2012" name="PLoS ONE">
        <title>Gene sets for utilization of primary and secondary nutrition supplies in the distal gut of endangered iberian lynx.</title>
        <authorList>
            <person name="Alcaide M."/>
            <person name="Messina E."/>
            <person name="Richter M."/>
            <person name="Bargiela R."/>
            <person name="Peplies J."/>
            <person name="Huws S.A."/>
            <person name="Newbold C.J."/>
            <person name="Golyshin P.N."/>
            <person name="Simon M.A."/>
            <person name="Lopez G."/>
            <person name="Yakimov M.M."/>
            <person name="Ferrer M."/>
        </authorList>
    </citation>
    <scope>NUCLEOTIDE SEQUENCE</scope>
</reference>
<dbReference type="Gene3D" id="2.40.50.100">
    <property type="match status" value="1"/>
</dbReference>
<dbReference type="InterPro" id="IPR058627">
    <property type="entry name" value="MdtA-like_C"/>
</dbReference>
<sequence length="454" mass="50206">MRLYWTKKEIKLKKKRMGIAMLCVLAVLGVYYYVTHRPAPQPLPPVVCIAPAYQQDVEIYGEYVGRMRAQQFVEVRARVEGYLEQMLFEEGTYVSKNQLLFVINQEQYRTKAEKVRAQLKKDEAQALKAKRDLERIRPLYEQNAASQLDLDNAIAAYETAEATVAMSRADLDQAQLELGYTTVRSPLSGHISERHVDLGTLVGPGAKSLLATIVKSDTVLVDFSMTALDYLKSKERNVNIGQKDENRSWQPNVTITLADNTVYPYKGLVDFAEPQVDPRTGTFSVRAEMPNPDRVLLPGQFTKVKLLLDVREKATVVPLKSVIIEKGGAFIYVMRKDTTVERRFIELGPEFQNSVVVERGLAAGERIVTEGQHKLMPGMTVRVAKMEKPVVPASATVVKTQNTTPADSTQNAANTSASQAAQPAGGKGQQTKGKADATSGKGKLEKQGKGSSAQ</sequence>
<dbReference type="Gene3D" id="2.40.30.170">
    <property type="match status" value="1"/>
</dbReference>
<dbReference type="GO" id="GO:0030313">
    <property type="term" value="C:cell envelope"/>
    <property type="evidence" value="ECO:0007669"/>
    <property type="project" value="UniProtKB-SubCell"/>
</dbReference>
<organism evidence="9">
    <name type="scientific">gut metagenome</name>
    <dbReference type="NCBI Taxonomy" id="749906"/>
    <lineage>
        <taxon>unclassified sequences</taxon>
        <taxon>metagenomes</taxon>
        <taxon>organismal metagenomes</taxon>
    </lineage>
</organism>
<evidence type="ECO:0000256" key="1">
    <source>
        <dbReference type="ARBA" id="ARBA00004196"/>
    </source>
</evidence>
<feature type="domain" description="Multidrug resistance protein MdtA-like C-terminal permuted SH3" evidence="8">
    <location>
        <begin position="314"/>
        <end position="372"/>
    </location>
</feature>
<comment type="subcellular location">
    <subcellularLocation>
        <location evidence="1">Cell envelope</location>
    </subcellularLocation>
</comment>
<dbReference type="Pfam" id="PF25944">
    <property type="entry name" value="Beta-barrel_RND"/>
    <property type="match status" value="1"/>
</dbReference>
<dbReference type="InterPro" id="IPR006143">
    <property type="entry name" value="RND_pump_MFP"/>
</dbReference>
<dbReference type="InterPro" id="IPR058626">
    <property type="entry name" value="MdtA-like_b-barrel"/>
</dbReference>
<evidence type="ECO:0000256" key="3">
    <source>
        <dbReference type="SAM" id="MobiDB-lite"/>
    </source>
</evidence>
<dbReference type="Gene3D" id="2.40.420.20">
    <property type="match status" value="1"/>
</dbReference>
<dbReference type="InterPro" id="IPR058625">
    <property type="entry name" value="MdtA-like_BSH"/>
</dbReference>
<name>J9FV53_9ZZZZ</name>
<proteinExistence type="predicted"/>
<feature type="domain" description="Multidrug resistance protein MdtA-like alpha-helical hairpin" evidence="5">
    <location>
        <begin position="113"/>
        <end position="181"/>
    </location>
</feature>
<feature type="compositionally biased region" description="Polar residues" evidence="3">
    <location>
        <begin position="397"/>
        <end position="407"/>
    </location>
</feature>
<feature type="domain" description="Multidrug resistance protein MdtA-like barrel-sandwich hybrid" evidence="6">
    <location>
        <begin position="73"/>
        <end position="213"/>
    </location>
</feature>
<dbReference type="SUPFAM" id="SSF111369">
    <property type="entry name" value="HlyD-like secretion proteins"/>
    <property type="match status" value="1"/>
</dbReference>
<dbReference type="PANTHER" id="PTHR30158">
    <property type="entry name" value="ACRA/E-RELATED COMPONENT OF DRUG EFFLUX TRANSPORTER"/>
    <property type="match status" value="1"/>
</dbReference>
<dbReference type="EMBL" id="AMCI01008310">
    <property type="protein sequence ID" value="EJW91239.1"/>
    <property type="molecule type" value="Genomic_DNA"/>
</dbReference>
<evidence type="ECO:0000259" key="7">
    <source>
        <dbReference type="Pfam" id="PF25944"/>
    </source>
</evidence>
<keyword evidence="4" id="KW-1133">Transmembrane helix</keyword>
<keyword evidence="4" id="KW-0812">Transmembrane</keyword>
<keyword evidence="2" id="KW-0175">Coiled coil</keyword>
<dbReference type="InterPro" id="IPR058624">
    <property type="entry name" value="MdtA-like_HH"/>
</dbReference>
<dbReference type="GO" id="GO:0022857">
    <property type="term" value="F:transmembrane transporter activity"/>
    <property type="evidence" value="ECO:0007669"/>
    <property type="project" value="InterPro"/>
</dbReference>